<gene>
    <name evidence="3" type="ORF">BYL167_LOCUS46086</name>
</gene>
<comment type="caution">
    <text evidence="1">Lacks conserved residue(s) required for the propagation of feature annotation.</text>
</comment>
<evidence type="ECO:0000256" key="1">
    <source>
        <dbReference type="PROSITE-ProRule" id="PRU00076"/>
    </source>
</evidence>
<feature type="non-terminal residue" evidence="3">
    <location>
        <position position="1"/>
    </location>
</feature>
<evidence type="ECO:0000259" key="2">
    <source>
        <dbReference type="PROSITE" id="PS50026"/>
    </source>
</evidence>
<dbReference type="PANTHER" id="PTHR24044:SF420">
    <property type="entry name" value="DELTA AND NOTCH-LIKE EPIDERMAL GROWTH FACTOR-RELATED RECEPTOR ISOFORM X1"/>
    <property type="match status" value="1"/>
</dbReference>
<sequence>TRNSSDTCKPGWIGTECSYPDLICRPNPCFPGSIIQTTHICHEKTCQNNGRCLTPDVNARAALNQFECACPVGFIGFECEKETARLNIHFESKIIAKDRYIPLTIVRLIYIYQYIQSNDSYRRLLKNVQLENPLPIFHRTRELHQFHFAFIQLVIERNRCPCIDPSFNEKIVNLVSLQRAKFYQEPCHNYSTLFCFHNDIRMCICDRFRLTQFFILMHRLMNCSKTHLCLNDSLCLPTMFLW</sequence>
<dbReference type="PROSITE" id="PS50026">
    <property type="entry name" value="EGF_3"/>
    <property type="match status" value="1"/>
</dbReference>
<comment type="caution">
    <text evidence="3">The sequence shown here is derived from an EMBL/GenBank/DDBJ whole genome shotgun (WGS) entry which is preliminary data.</text>
</comment>
<dbReference type="AlphaFoldDB" id="A0A8S3AWJ7"/>
<feature type="disulfide bond" evidence="1">
    <location>
        <begin position="70"/>
        <end position="79"/>
    </location>
</feature>
<dbReference type="EMBL" id="CAJOBH010129592">
    <property type="protein sequence ID" value="CAF4750657.1"/>
    <property type="molecule type" value="Genomic_DNA"/>
</dbReference>
<accession>A0A8S3AWJ7</accession>
<reference evidence="3" key="1">
    <citation type="submission" date="2021-02" db="EMBL/GenBank/DDBJ databases">
        <authorList>
            <person name="Nowell W R."/>
        </authorList>
    </citation>
    <scope>NUCLEOTIDE SEQUENCE</scope>
</reference>
<evidence type="ECO:0000313" key="4">
    <source>
        <dbReference type="Proteomes" id="UP000681967"/>
    </source>
</evidence>
<keyword evidence="1" id="KW-1015">Disulfide bond</keyword>
<proteinExistence type="predicted"/>
<dbReference type="PROSITE" id="PS01186">
    <property type="entry name" value="EGF_2"/>
    <property type="match status" value="1"/>
</dbReference>
<dbReference type="PROSITE" id="PS00022">
    <property type="entry name" value="EGF_1"/>
    <property type="match status" value="1"/>
</dbReference>
<organism evidence="3 4">
    <name type="scientific">Rotaria magnacalcarata</name>
    <dbReference type="NCBI Taxonomy" id="392030"/>
    <lineage>
        <taxon>Eukaryota</taxon>
        <taxon>Metazoa</taxon>
        <taxon>Spiralia</taxon>
        <taxon>Gnathifera</taxon>
        <taxon>Rotifera</taxon>
        <taxon>Eurotatoria</taxon>
        <taxon>Bdelloidea</taxon>
        <taxon>Philodinida</taxon>
        <taxon>Philodinidae</taxon>
        <taxon>Rotaria</taxon>
    </lineage>
</organism>
<dbReference type="Pfam" id="PF00008">
    <property type="entry name" value="EGF"/>
    <property type="match status" value="1"/>
</dbReference>
<dbReference type="PANTHER" id="PTHR24044">
    <property type="entry name" value="NOTCH LIGAND FAMILY MEMBER"/>
    <property type="match status" value="1"/>
</dbReference>
<dbReference type="Gene3D" id="2.10.25.10">
    <property type="entry name" value="Laminin"/>
    <property type="match status" value="1"/>
</dbReference>
<dbReference type="SUPFAM" id="SSF57196">
    <property type="entry name" value="EGF/Laminin"/>
    <property type="match status" value="1"/>
</dbReference>
<keyword evidence="1" id="KW-0245">EGF-like domain</keyword>
<dbReference type="Proteomes" id="UP000681967">
    <property type="component" value="Unassembled WGS sequence"/>
</dbReference>
<protein>
    <recommendedName>
        <fullName evidence="2">EGF-like domain-containing protein</fullName>
    </recommendedName>
</protein>
<dbReference type="SMART" id="SM00181">
    <property type="entry name" value="EGF"/>
    <property type="match status" value="1"/>
</dbReference>
<evidence type="ECO:0000313" key="3">
    <source>
        <dbReference type="EMBL" id="CAF4750657.1"/>
    </source>
</evidence>
<dbReference type="InterPro" id="IPR000742">
    <property type="entry name" value="EGF"/>
</dbReference>
<name>A0A8S3AWJ7_9BILA</name>
<dbReference type="InterPro" id="IPR050906">
    <property type="entry name" value="Notch_signaling"/>
</dbReference>
<dbReference type="GO" id="GO:0005112">
    <property type="term" value="F:Notch binding"/>
    <property type="evidence" value="ECO:0007669"/>
    <property type="project" value="TreeGrafter"/>
</dbReference>
<feature type="domain" description="EGF-like" evidence="2">
    <location>
        <begin position="37"/>
        <end position="80"/>
    </location>
</feature>